<dbReference type="Gene3D" id="3.40.30.10">
    <property type="entry name" value="Glutaredoxin"/>
    <property type="match status" value="1"/>
</dbReference>
<dbReference type="OrthoDB" id="2309723at2759"/>
<evidence type="ECO:0000259" key="1">
    <source>
        <dbReference type="PROSITE" id="PS50404"/>
    </source>
</evidence>
<dbReference type="InterPro" id="IPR004045">
    <property type="entry name" value="Glutathione_S-Trfase_N"/>
</dbReference>
<dbReference type="InterPro" id="IPR036249">
    <property type="entry name" value="Thioredoxin-like_sf"/>
</dbReference>
<dbReference type="SUPFAM" id="SSF52833">
    <property type="entry name" value="Thioredoxin-like"/>
    <property type="match status" value="1"/>
</dbReference>
<sequence>MATATSANPVPDIDITLYYDAGCPYVHRVVTTLDVLSLPYKKVTVDISKPREQWYLDINPTGKVPAVIFTAQDHNNGQPTTLTESLVITQFLSDLVPGRLLPAPGGIAAAVTRARVAFFVDAWSNTVAPAQGALMGSVIRGADVSAPVEAFIKAAGEVDALLVREGAAAEVLFGDDRGLSYAQIVAAPMLLRVLALADVGLLPGELKDRLLALPEFGRWTKQALQDPVLLKSWDVPAFEVRAKAMVAKAKEEQRAAAQL</sequence>
<dbReference type="Pfam" id="PF13409">
    <property type="entry name" value="GST_N_2"/>
    <property type="match status" value="1"/>
</dbReference>
<dbReference type="AlphaFoldDB" id="W7I4K7"/>
<dbReference type="SFLD" id="SFLDG00358">
    <property type="entry name" value="Main_(cytGST)"/>
    <property type="match status" value="1"/>
</dbReference>
<dbReference type="Proteomes" id="UP000024837">
    <property type="component" value="Unassembled WGS sequence"/>
</dbReference>
<evidence type="ECO:0000313" key="2">
    <source>
        <dbReference type="EMBL" id="EWC47387.1"/>
    </source>
</evidence>
<reference evidence="2 3" key="1">
    <citation type="submission" date="2013-05" db="EMBL/GenBank/DDBJ databases">
        <title>Drechslerella stenobrocha genome reveals carnivorous origination and mechanical trapping mechanism of predatory fungi.</title>
        <authorList>
            <person name="Liu X."/>
            <person name="Zhang W."/>
            <person name="Liu K."/>
        </authorList>
    </citation>
    <scope>NUCLEOTIDE SEQUENCE [LARGE SCALE GENOMIC DNA]</scope>
    <source>
        <strain evidence="2 3">248</strain>
    </source>
</reference>
<name>W7I4K7_9PEZI</name>
<organism evidence="2 3">
    <name type="scientific">Drechslerella stenobrocha 248</name>
    <dbReference type="NCBI Taxonomy" id="1043628"/>
    <lineage>
        <taxon>Eukaryota</taxon>
        <taxon>Fungi</taxon>
        <taxon>Dikarya</taxon>
        <taxon>Ascomycota</taxon>
        <taxon>Pezizomycotina</taxon>
        <taxon>Orbiliomycetes</taxon>
        <taxon>Orbiliales</taxon>
        <taxon>Orbiliaceae</taxon>
        <taxon>Drechslerella</taxon>
    </lineage>
</organism>
<dbReference type="SFLD" id="SFLDS00019">
    <property type="entry name" value="Glutathione_Transferase_(cytos"/>
    <property type="match status" value="1"/>
</dbReference>
<dbReference type="CDD" id="cd00570">
    <property type="entry name" value="GST_N_family"/>
    <property type="match status" value="1"/>
</dbReference>
<gene>
    <name evidence="2" type="ORF">DRE_00355</name>
</gene>
<dbReference type="PROSITE" id="PS50404">
    <property type="entry name" value="GST_NTER"/>
    <property type="match status" value="1"/>
</dbReference>
<accession>W7I4K7</accession>
<keyword evidence="3" id="KW-1185">Reference proteome</keyword>
<evidence type="ECO:0000313" key="3">
    <source>
        <dbReference type="Proteomes" id="UP000024837"/>
    </source>
</evidence>
<dbReference type="EMBL" id="KI966410">
    <property type="protein sequence ID" value="EWC47387.1"/>
    <property type="molecule type" value="Genomic_DNA"/>
</dbReference>
<proteinExistence type="predicted"/>
<dbReference type="InterPro" id="IPR040079">
    <property type="entry name" value="Glutathione_S-Trfase"/>
</dbReference>
<dbReference type="GO" id="GO:0005737">
    <property type="term" value="C:cytoplasm"/>
    <property type="evidence" value="ECO:0007669"/>
    <property type="project" value="TreeGrafter"/>
</dbReference>
<dbReference type="HOGENOM" id="CLU_066075_0_0_1"/>
<dbReference type="InterPro" id="IPR050983">
    <property type="entry name" value="GST_Omega/HSP26"/>
</dbReference>
<feature type="domain" description="GST N-terminal" evidence="1">
    <location>
        <begin position="13"/>
        <end position="100"/>
    </location>
</feature>
<dbReference type="PANTHER" id="PTHR43968:SF8">
    <property type="entry name" value="S-TRANSFERASE, PUTATIVE (AFU_ORTHOLOGUE AFUA_2G00590)-RELATED"/>
    <property type="match status" value="1"/>
</dbReference>
<protein>
    <recommendedName>
        <fullName evidence="1">GST N-terminal domain-containing protein</fullName>
    </recommendedName>
</protein>
<dbReference type="PANTHER" id="PTHR43968">
    <property type="match status" value="1"/>
</dbReference>